<dbReference type="Pfam" id="PF07021">
    <property type="entry name" value="MetW"/>
    <property type="match status" value="1"/>
</dbReference>
<reference evidence="1 2" key="1">
    <citation type="submission" date="2019-11" db="EMBL/GenBank/DDBJ databases">
        <authorList>
            <person name="Zhang X.Y."/>
        </authorList>
    </citation>
    <scope>NUCLEOTIDE SEQUENCE [LARGE SCALE GENOMIC DNA]</scope>
    <source>
        <strain evidence="1 2">C176</strain>
    </source>
</reference>
<dbReference type="CDD" id="cd02440">
    <property type="entry name" value="AdoMet_MTases"/>
    <property type="match status" value="1"/>
</dbReference>
<comment type="caution">
    <text evidence="1">The sequence shown here is derived from an EMBL/GenBank/DDBJ whole genome shotgun (WGS) entry which is preliminary data.</text>
</comment>
<dbReference type="InterPro" id="IPR010743">
    <property type="entry name" value="Methionine_synth_MetW"/>
</dbReference>
<dbReference type="SUPFAM" id="SSF53335">
    <property type="entry name" value="S-adenosyl-L-methionine-dependent methyltransferases"/>
    <property type="match status" value="1"/>
</dbReference>
<dbReference type="AlphaFoldDB" id="A0A6N7QNB7"/>
<keyword evidence="2" id="KW-1185">Reference proteome</keyword>
<dbReference type="NCBIfam" id="TIGR02081">
    <property type="entry name" value="metW"/>
    <property type="match status" value="1"/>
</dbReference>
<proteinExistence type="predicted"/>
<evidence type="ECO:0000313" key="2">
    <source>
        <dbReference type="Proteomes" id="UP000433788"/>
    </source>
</evidence>
<dbReference type="EMBL" id="WJPP01000002">
    <property type="protein sequence ID" value="MRH78015.1"/>
    <property type="molecule type" value="Genomic_DNA"/>
</dbReference>
<accession>A0A6N7QNB7</accession>
<evidence type="ECO:0000313" key="1">
    <source>
        <dbReference type="EMBL" id="MRH78015.1"/>
    </source>
</evidence>
<organism evidence="1 2">
    <name type="scientific">Spiribacter salilacus</name>
    <dbReference type="NCBI Taxonomy" id="2664894"/>
    <lineage>
        <taxon>Bacteria</taxon>
        <taxon>Pseudomonadati</taxon>
        <taxon>Pseudomonadota</taxon>
        <taxon>Gammaproteobacteria</taxon>
        <taxon>Chromatiales</taxon>
        <taxon>Ectothiorhodospiraceae</taxon>
        <taxon>Spiribacter</taxon>
    </lineage>
</organism>
<sequence length="202" mass="22869">MSTSKLRTDLDIVASWVGKGCRVLDLGCGDGLLLRHLFDSRQATGYGLEIDPEKITQSIANGVNVIQSDLDQGLSDFDDQVFDQVIMTQTLQAVQRPRELLLEMVRVGREGIVTFPNFAYYRLRAHLALRGRMPMSGALSYGWYETPNIHLCTIRDFEILCEDLGIRILERRVLSHNYQQSFAGNLLPNLLGEIALYRFCQS</sequence>
<dbReference type="Proteomes" id="UP000433788">
    <property type="component" value="Unassembled WGS sequence"/>
</dbReference>
<protein>
    <submittedName>
        <fullName evidence="1">Methionine biosynthesis protein MetW</fullName>
    </submittedName>
</protein>
<dbReference type="InterPro" id="IPR029063">
    <property type="entry name" value="SAM-dependent_MTases_sf"/>
</dbReference>
<dbReference type="Gene3D" id="3.40.50.150">
    <property type="entry name" value="Vaccinia Virus protein VP39"/>
    <property type="match status" value="1"/>
</dbReference>
<gene>
    <name evidence="1" type="primary">metW</name>
    <name evidence="1" type="ORF">GH984_04785</name>
</gene>
<name>A0A6N7QNB7_9GAMM</name>